<gene>
    <name evidence="2" type="ordered locus">Amico_0381</name>
</gene>
<keyword evidence="3" id="KW-1185">Reference proteome</keyword>
<dbReference type="eggNOG" id="ENOG5033CQ2">
    <property type="taxonomic scope" value="Bacteria"/>
</dbReference>
<accession>D5ED92</accession>
<organism evidence="2 3">
    <name type="scientific">Aminobacterium colombiense (strain DSM 12261 / ALA-1)</name>
    <dbReference type="NCBI Taxonomy" id="572547"/>
    <lineage>
        <taxon>Bacteria</taxon>
        <taxon>Thermotogati</taxon>
        <taxon>Synergistota</taxon>
        <taxon>Synergistia</taxon>
        <taxon>Synergistales</taxon>
        <taxon>Aminobacteriaceae</taxon>
        <taxon>Aminobacterium</taxon>
    </lineage>
</organism>
<evidence type="ECO:0000256" key="1">
    <source>
        <dbReference type="SAM" id="Phobius"/>
    </source>
</evidence>
<name>D5ED92_AMICL</name>
<dbReference type="KEGG" id="aco:Amico_0381"/>
<dbReference type="HOGENOM" id="CLU_192155_0_0_0"/>
<sequence>MRFGVLLLSITTLVLYGYALAGLGGFLWGKGNTFYICFGLLGGTASALLALWLWKKYLDSLTQ</sequence>
<proteinExistence type="predicted"/>
<dbReference type="RefSeq" id="WP_013047790.1">
    <property type="nucleotide sequence ID" value="NC_014011.1"/>
</dbReference>
<keyword evidence="1" id="KW-0812">Transmembrane</keyword>
<reference evidence="2 3" key="1">
    <citation type="journal article" date="2010" name="Stand. Genomic Sci.">
        <title>Complete genome sequence of Aminobacterium colombiense type strain (ALA-1).</title>
        <authorList>
            <person name="Chertkov O."/>
            <person name="Sikorski J."/>
            <person name="Brambilla E."/>
            <person name="Lapidus A."/>
            <person name="Copeland A."/>
            <person name="Glavina Del Rio T."/>
            <person name="Nolan M."/>
            <person name="Lucas S."/>
            <person name="Tice H."/>
            <person name="Cheng J.F."/>
            <person name="Han C."/>
            <person name="Detter J.C."/>
            <person name="Bruce D."/>
            <person name="Tapia R."/>
            <person name="Goodwin L."/>
            <person name="Pitluck S."/>
            <person name="Liolios K."/>
            <person name="Ivanova N."/>
            <person name="Mavromatis K."/>
            <person name="Ovchinnikova G."/>
            <person name="Pati A."/>
            <person name="Chen A."/>
            <person name="Palaniappan K."/>
            <person name="Land M."/>
            <person name="Hauser L."/>
            <person name="Chang Y.J."/>
            <person name="Jeffries C.D."/>
            <person name="Spring S."/>
            <person name="Rohde M."/>
            <person name="Goker M."/>
            <person name="Bristow J."/>
            <person name="Eisen J.A."/>
            <person name="Markowitz V."/>
            <person name="Hugenholtz P."/>
            <person name="Kyrpides N.C."/>
            <person name="Klenk H.P."/>
        </authorList>
    </citation>
    <scope>NUCLEOTIDE SEQUENCE [LARGE SCALE GENOMIC DNA]</scope>
    <source>
        <strain evidence="3">DSM 12261 / ALA-1</strain>
    </source>
</reference>
<keyword evidence="1" id="KW-1133">Transmembrane helix</keyword>
<feature type="transmembrane region" description="Helical" evidence="1">
    <location>
        <begin position="33"/>
        <end position="54"/>
    </location>
</feature>
<evidence type="ECO:0000313" key="2">
    <source>
        <dbReference type="EMBL" id="ADE56524.1"/>
    </source>
</evidence>
<keyword evidence="1" id="KW-0472">Membrane</keyword>
<dbReference type="AlphaFoldDB" id="D5ED92"/>
<protein>
    <submittedName>
        <fullName evidence="2">Uncharacterized protein</fullName>
    </submittedName>
</protein>
<dbReference type="Proteomes" id="UP000002366">
    <property type="component" value="Chromosome"/>
</dbReference>
<dbReference type="EMBL" id="CP001997">
    <property type="protein sequence ID" value="ADE56524.1"/>
    <property type="molecule type" value="Genomic_DNA"/>
</dbReference>
<evidence type="ECO:0000313" key="3">
    <source>
        <dbReference type="Proteomes" id="UP000002366"/>
    </source>
</evidence>